<dbReference type="InterPro" id="IPR050129">
    <property type="entry name" value="Zn_alcohol_dh"/>
</dbReference>
<dbReference type="Gene3D" id="3.90.180.10">
    <property type="entry name" value="Medium-chain alcohol dehydrogenases, catalytic domain"/>
    <property type="match status" value="1"/>
</dbReference>
<evidence type="ECO:0000313" key="4">
    <source>
        <dbReference type="EMBL" id="PZD96287.1"/>
    </source>
</evidence>
<dbReference type="InterPro" id="IPR013154">
    <property type="entry name" value="ADH-like_N"/>
</dbReference>
<keyword evidence="1" id="KW-0560">Oxidoreductase</keyword>
<feature type="domain" description="Alcohol dehydrogenase-like N-terminal" evidence="3">
    <location>
        <begin position="24"/>
        <end position="144"/>
    </location>
</feature>
<dbReference type="Proteomes" id="UP000249522">
    <property type="component" value="Unassembled WGS sequence"/>
</dbReference>
<dbReference type="RefSeq" id="WP_111146285.1">
    <property type="nucleotide sequence ID" value="NZ_QKRB01000041.1"/>
</dbReference>
<organism evidence="4 5">
    <name type="scientific">Paenibacillus sambharensis</name>
    <dbReference type="NCBI Taxonomy" id="1803190"/>
    <lineage>
        <taxon>Bacteria</taxon>
        <taxon>Bacillati</taxon>
        <taxon>Bacillota</taxon>
        <taxon>Bacilli</taxon>
        <taxon>Bacillales</taxon>
        <taxon>Paenibacillaceae</taxon>
        <taxon>Paenibacillus</taxon>
    </lineage>
</organism>
<sequence>MQAIICEKAGRLVNAERPVPVPAAGEALIRIRRIGVCGTDLHAYQGNQPYFTYPRVLGHELAGVVEAVGPDGWDQEGKVMGLDGKQSVLHAGDQVCIIPYLHCGSCMACRSGKMNCCSSMRVMGVHADGGMQERVTVPLTNLIRTSGLTLDQTAVMEPLSIGMHAVRRAALEHGENVLVIGGGPIGLGVMAAARRAGARVIAMDLSMDRLAHCREWAGADETVVAGDDAERRIAELTDGDFPAAVFDATGSRHSMTAAFRYVAHGGRLVYVGLVKGDLTFSDPEFHKREMTLMGSRNATIEDFLLVAETLRTGQADAGSYISHRCPFGEAAEQFQEWTSPASSVLKAMIEL</sequence>
<dbReference type="Pfam" id="PF08240">
    <property type="entry name" value="ADH_N"/>
    <property type="match status" value="1"/>
</dbReference>
<protein>
    <submittedName>
        <fullName evidence="4">Alcohol dehydrogenase</fullName>
    </submittedName>
</protein>
<reference evidence="4 5" key="1">
    <citation type="submission" date="2018-06" db="EMBL/GenBank/DDBJ databases">
        <title>Paenibacillus imtechensis sp. nov.</title>
        <authorList>
            <person name="Pinnaka A.K."/>
            <person name="Singh H."/>
            <person name="Kaur M."/>
        </authorList>
    </citation>
    <scope>NUCLEOTIDE SEQUENCE [LARGE SCALE GENOMIC DNA]</scope>
    <source>
        <strain evidence="4 5">SMB1</strain>
    </source>
</reference>
<dbReference type="InterPro" id="IPR013149">
    <property type="entry name" value="ADH-like_C"/>
</dbReference>
<dbReference type="Gene3D" id="3.40.50.720">
    <property type="entry name" value="NAD(P)-binding Rossmann-like Domain"/>
    <property type="match status" value="1"/>
</dbReference>
<evidence type="ECO:0000313" key="5">
    <source>
        <dbReference type="Proteomes" id="UP000249522"/>
    </source>
</evidence>
<accession>A0A2W1LXQ1</accession>
<evidence type="ECO:0000259" key="2">
    <source>
        <dbReference type="Pfam" id="PF00107"/>
    </source>
</evidence>
<dbReference type="PANTHER" id="PTHR43401">
    <property type="entry name" value="L-THREONINE 3-DEHYDROGENASE"/>
    <property type="match status" value="1"/>
</dbReference>
<dbReference type="CDD" id="cd08261">
    <property type="entry name" value="Zn_ADH7"/>
    <property type="match status" value="1"/>
</dbReference>
<gene>
    <name evidence="4" type="ORF">DNH61_08800</name>
</gene>
<dbReference type="PANTHER" id="PTHR43401:SF3">
    <property type="entry name" value="L-GALACTONATE-5-DEHYDROGENASE"/>
    <property type="match status" value="1"/>
</dbReference>
<dbReference type="GO" id="GO:0016491">
    <property type="term" value="F:oxidoreductase activity"/>
    <property type="evidence" value="ECO:0007669"/>
    <property type="project" value="UniProtKB-KW"/>
</dbReference>
<evidence type="ECO:0000256" key="1">
    <source>
        <dbReference type="ARBA" id="ARBA00023002"/>
    </source>
</evidence>
<dbReference type="EMBL" id="QKRB01000041">
    <property type="protein sequence ID" value="PZD96287.1"/>
    <property type="molecule type" value="Genomic_DNA"/>
</dbReference>
<dbReference type="SUPFAM" id="SSF50129">
    <property type="entry name" value="GroES-like"/>
    <property type="match status" value="1"/>
</dbReference>
<name>A0A2W1LXQ1_9BACL</name>
<keyword evidence="5" id="KW-1185">Reference proteome</keyword>
<proteinExistence type="predicted"/>
<evidence type="ECO:0000259" key="3">
    <source>
        <dbReference type="Pfam" id="PF08240"/>
    </source>
</evidence>
<feature type="domain" description="Alcohol dehydrogenase-like C-terminal" evidence="2">
    <location>
        <begin position="184"/>
        <end position="304"/>
    </location>
</feature>
<dbReference type="AlphaFoldDB" id="A0A2W1LXQ1"/>
<comment type="caution">
    <text evidence="4">The sequence shown here is derived from an EMBL/GenBank/DDBJ whole genome shotgun (WGS) entry which is preliminary data.</text>
</comment>
<dbReference type="OrthoDB" id="9777057at2"/>
<dbReference type="InterPro" id="IPR036291">
    <property type="entry name" value="NAD(P)-bd_dom_sf"/>
</dbReference>
<dbReference type="SUPFAM" id="SSF51735">
    <property type="entry name" value="NAD(P)-binding Rossmann-fold domains"/>
    <property type="match status" value="1"/>
</dbReference>
<dbReference type="InterPro" id="IPR011032">
    <property type="entry name" value="GroES-like_sf"/>
</dbReference>
<dbReference type="Pfam" id="PF00107">
    <property type="entry name" value="ADH_zinc_N"/>
    <property type="match status" value="1"/>
</dbReference>